<evidence type="ECO:0000313" key="14">
    <source>
        <dbReference type="Proteomes" id="UP000185934"/>
    </source>
</evidence>
<evidence type="ECO:0000259" key="12">
    <source>
        <dbReference type="Pfam" id="PF02223"/>
    </source>
</evidence>
<feature type="domain" description="Thymidylate kinase-like" evidence="12">
    <location>
        <begin position="7"/>
        <end position="193"/>
    </location>
</feature>
<dbReference type="EMBL" id="CP018258">
    <property type="protein sequence ID" value="APV44326.1"/>
    <property type="molecule type" value="Genomic_DNA"/>
</dbReference>
<evidence type="ECO:0000256" key="8">
    <source>
        <dbReference type="ARBA" id="ARBA00022840"/>
    </source>
</evidence>
<evidence type="ECO:0000256" key="2">
    <source>
        <dbReference type="ARBA" id="ARBA00012980"/>
    </source>
</evidence>
<proteinExistence type="inferred from homology"/>
<keyword evidence="6 11" id="KW-0547">Nucleotide-binding</keyword>
<dbReference type="RefSeq" id="WP_076004021.1">
    <property type="nucleotide sequence ID" value="NZ_CP018258.1"/>
</dbReference>
<keyword evidence="8 11" id="KW-0067">ATP-binding</keyword>
<dbReference type="STRING" id="1839801.Dform_00985"/>
<keyword evidence="7 11" id="KW-0418">Kinase</keyword>
<dbReference type="GO" id="GO:0004798">
    <property type="term" value="F:dTMP kinase activity"/>
    <property type="evidence" value="ECO:0007669"/>
    <property type="project" value="UniProtKB-UniRule"/>
</dbReference>
<reference evidence="14" key="1">
    <citation type="submission" date="2016-11" db="EMBL/GenBank/DDBJ databases">
        <title>Dehalogenimonas formicexedens sp. nov., a chlorinated alkane respiring bacterium isolated from contaminated groundwater.</title>
        <authorList>
            <person name="Key T.A."/>
            <person name="Bowman K.S."/>
            <person name="Lee I."/>
            <person name="Chun J."/>
            <person name="Albuquerque L."/>
            <person name="da Costa M.S."/>
            <person name="Rainey F.A."/>
            <person name="Moe W.M."/>
        </authorList>
    </citation>
    <scope>NUCLEOTIDE SEQUENCE [LARGE SCALE GENOMIC DNA]</scope>
    <source>
        <strain evidence="14">NSZ-14</strain>
    </source>
</reference>
<evidence type="ECO:0000256" key="7">
    <source>
        <dbReference type="ARBA" id="ARBA00022777"/>
    </source>
</evidence>
<dbReference type="InterPro" id="IPR027417">
    <property type="entry name" value="P-loop_NTPase"/>
</dbReference>
<evidence type="ECO:0000256" key="11">
    <source>
        <dbReference type="HAMAP-Rule" id="MF_00165"/>
    </source>
</evidence>
<evidence type="ECO:0000256" key="1">
    <source>
        <dbReference type="ARBA" id="ARBA00009776"/>
    </source>
</evidence>
<dbReference type="OrthoDB" id="9774907at2"/>
<dbReference type="CDD" id="cd01672">
    <property type="entry name" value="TMPK"/>
    <property type="match status" value="1"/>
</dbReference>
<keyword evidence="4 11" id="KW-0808">Transferase</keyword>
<dbReference type="HAMAP" id="MF_00165">
    <property type="entry name" value="Thymidylate_kinase"/>
    <property type="match status" value="1"/>
</dbReference>
<dbReference type="InterPro" id="IPR039430">
    <property type="entry name" value="Thymidylate_kin-like_dom"/>
</dbReference>
<dbReference type="EC" id="2.7.4.9" evidence="2 11"/>
<keyword evidence="14" id="KW-1185">Reference proteome</keyword>
<dbReference type="PANTHER" id="PTHR10344">
    <property type="entry name" value="THYMIDYLATE KINASE"/>
    <property type="match status" value="1"/>
</dbReference>
<dbReference type="Pfam" id="PF02223">
    <property type="entry name" value="Thymidylate_kin"/>
    <property type="match status" value="1"/>
</dbReference>
<evidence type="ECO:0000256" key="6">
    <source>
        <dbReference type="ARBA" id="ARBA00022741"/>
    </source>
</evidence>
<comment type="similarity">
    <text evidence="1 11">Belongs to the thymidylate kinase family.</text>
</comment>
<evidence type="ECO:0000256" key="3">
    <source>
        <dbReference type="ARBA" id="ARBA00017144"/>
    </source>
</evidence>
<dbReference type="PANTHER" id="PTHR10344:SF4">
    <property type="entry name" value="UMP-CMP KINASE 2, MITOCHONDRIAL"/>
    <property type="match status" value="1"/>
</dbReference>
<name>A0A1P8F759_9CHLR</name>
<dbReference type="AlphaFoldDB" id="A0A1P8F759"/>
<dbReference type="GO" id="GO:0005524">
    <property type="term" value="F:ATP binding"/>
    <property type="evidence" value="ECO:0007669"/>
    <property type="project" value="UniProtKB-UniRule"/>
</dbReference>
<keyword evidence="5 11" id="KW-0545">Nucleotide biosynthesis</keyword>
<dbReference type="PROSITE" id="PS01331">
    <property type="entry name" value="THYMIDYLATE_KINASE"/>
    <property type="match status" value="1"/>
</dbReference>
<dbReference type="FunFam" id="3.40.50.300:FF:000225">
    <property type="entry name" value="Thymidylate kinase"/>
    <property type="match status" value="1"/>
</dbReference>
<dbReference type="KEGG" id="dfo:Dform_00985"/>
<protein>
    <recommendedName>
        <fullName evidence="3 11">Thymidylate kinase</fullName>
        <ecNumber evidence="2 11">2.7.4.9</ecNumber>
    </recommendedName>
    <alternativeName>
        <fullName evidence="11">dTMP kinase</fullName>
    </alternativeName>
</protein>
<dbReference type="NCBIfam" id="TIGR00041">
    <property type="entry name" value="DTMP_kinase"/>
    <property type="match status" value="1"/>
</dbReference>
<dbReference type="SUPFAM" id="SSF52540">
    <property type="entry name" value="P-loop containing nucleoside triphosphate hydrolases"/>
    <property type="match status" value="1"/>
</dbReference>
<sequence length="211" mass="22971">MSLFVTFEGGEGSGKSTQAGILAERLATAGLKAVLTHEPGGTGLGEKITQLLKWSEDEHISPLAEVMLFNASRAELVSRIIKPALASGKVVVCDRYVDSTLVYQGYGRGLTVSTVKAINSMAAQGLMPEITFFLDLPVDEGARRKFGTKADRFERESTDFHRRVRDGYRALAATEPSRCVVIDALLPKDEIANIIWNKTLAALELRASMMP</sequence>
<organism evidence="13 14">
    <name type="scientific">Dehalogenimonas formicexedens</name>
    <dbReference type="NCBI Taxonomy" id="1839801"/>
    <lineage>
        <taxon>Bacteria</taxon>
        <taxon>Bacillati</taxon>
        <taxon>Chloroflexota</taxon>
        <taxon>Dehalococcoidia</taxon>
        <taxon>Dehalococcoidales</taxon>
        <taxon>Dehalococcoidaceae</taxon>
        <taxon>Dehalogenimonas</taxon>
    </lineage>
</organism>
<comment type="catalytic activity">
    <reaction evidence="9 11">
        <text>dTMP + ATP = dTDP + ADP</text>
        <dbReference type="Rhea" id="RHEA:13517"/>
        <dbReference type="ChEBI" id="CHEBI:30616"/>
        <dbReference type="ChEBI" id="CHEBI:58369"/>
        <dbReference type="ChEBI" id="CHEBI:63528"/>
        <dbReference type="ChEBI" id="CHEBI:456216"/>
        <dbReference type="EC" id="2.7.4.9"/>
    </reaction>
</comment>
<evidence type="ECO:0000256" key="4">
    <source>
        <dbReference type="ARBA" id="ARBA00022679"/>
    </source>
</evidence>
<gene>
    <name evidence="11 13" type="primary">tmk</name>
    <name evidence="13" type="ORF">Dform_00985</name>
</gene>
<dbReference type="GO" id="GO:0006227">
    <property type="term" value="P:dUDP biosynthetic process"/>
    <property type="evidence" value="ECO:0007669"/>
    <property type="project" value="TreeGrafter"/>
</dbReference>
<dbReference type="InterPro" id="IPR018094">
    <property type="entry name" value="Thymidylate_kinase"/>
</dbReference>
<evidence type="ECO:0000256" key="5">
    <source>
        <dbReference type="ARBA" id="ARBA00022727"/>
    </source>
</evidence>
<comment type="function">
    <text evidence="10 11">Phosphorylation of dTMP to form dTDP in both de novo and salvage pathways of dTTP synthesis.</text>
</comment>
<dbReference type="GO" id="GO:0006235">
    <property type="term" value="P:dTTP biosynthetic process"/>
    <property type="evidence" value="ECO:0007669"/>
    <property type="project" value="UniProtKB-UniRule"/>
</dbReference>
<dbReference type="Proteomes" id="UP000185934">
    <property type="component" value="Chromosome"/>
</dbReference>
<dbReference type="GO" id="GO:0006233">
    <property type="term" value="P:dTDP biosynthetic process"/>
    <property type="evidence" value="ECO:0007669"/>
    <property type="project" value="InterPro"/>
</dbReference>
<accession>A0A1P8F759</accession>
<evidence type="ECO:0000256" key="10">
    <source>
        <dbReference type="ARBA" id="ARBA00057735"/>
    </source>
</evidence>
<dbReference type="GO" id="GO:0005829">
    <property type="term" value="C:cytosol"/>
    <property type="evidence" value="ECO:0007669"/>
    <property type="project" value="TreeGrafter"/>
</dbReference>
<dbReference type="Gene3D" id="3.40.50.300">
    <property type="entry name" value="P-loop containing nucleotide triphosphate hydrolases"/>
    <property type="match status" value="1"/>
</dbReference>
<dbReference type="InterPro" id="IPR018095">
    <property type="entry name" value="Thymidylate_kin_CS"/>
</dbReference>
<evidence type="ECO:0000256" key="9">
    <source>
        <dbReference type="ARBA" id="ARBA00048743"/>
    </source>
</evidence>
<evidence type="ECO:0000313" key="13">
    <source>
        <dbReference type="EMBL" id="APV44326.1"/>
    </source>
</evidence>
<feature type="binding site" evidence="11">
    <location>
        <begin position="9"/>
        <end position="16"/>
    </location>
    <ligand>
        <name>ATP</name>
        <dbReference type="ChEBI" id="CHEBI:30616"/>
    </ligand>
</feature>